<name>A0AAV2F967_9ROSI</name>
<reference evidence="2 3" key="1">
    <citation type="submission" date="2024-04" db="EMBL/GenBank/DDBJ databases">
        <authorList>
            <person name="Fracassetti M."/>
        </authorList>
    </citation>
    <scope>NUCLEOTIDE SEQUENCE [LARGE SCALE GENOMIC DNA]</scope>
</reference>
<dbReference type="Proteomes" id="UP001497516">
    <property type="component" value="Chromosome 6"/>
</dbReference>
<proteinExistence type="predicted"/>
<keyword evidence="3" id="KW-1185">Reference proteome</keyword>
<protein>
    <submittedName>
        <fullName evidence="2">Uncharacterized protein</fullName>
    </submittedName>
</protein>
<sequence length="151" mass="17304">MRNLSWASASTAPSVDPDKEWGPDHPLRHEAYGCRGLGEKTCHNLGAHKLEEYSRRLDRLWEAELKFDPYPERIVAHHVHKFSLHPAQWQDQDIVTASDVGRMGYHDPYMEIYRRQYVRYMTLKGAADGALVDGIERIHNLGRIVDPSAVG</sequence>
<feature type="region of interest" description="Disordered" evidence="1">
    <location>
        <begin position="1"/>
        <end position="24"/>
    </location>
</feature>
<feature type="compositionally biased region" description="Polar residues" evidence="1">
    <location>
        <begin position="1"/>
        <end position="13"/>
    </location>
</feature>
<dbReference type="EMBL" id="OZ034819">
    <property type="protein sequence ID" value="CAL1394740.1"/>
    <property type="molecule type" value="Genomic_DNA"/>
</dbReference>
<organism evidence="2 3">
    <name type="scientific">Linum trigynum</name>
    <dbReference type="NCBI Taxonomy" id="586398"/>
    <lineage>
        <taxon>Eukaryota</taxon>
        <taxon>Viridiplantae</taxon>
        <taxon>Streptophyta</taxon>
        <taxon>Embryophyta</taxon>
        <taxon>Tracheophyta</taxon>
        <taxon>Spermatophyta</taxon>
        <taxon>Magnoliopsida</taxon>
        <taxon>eudicotyledons</taxon>
        <taxon>Gunneridae</taxon>
        <taxon>Pentapetalae</taxon>
        <taxon>rosids</taxon>
        <taxon>fabids</taxon>
        <taxon>Malpighiales</taxon>
        <taxon>Linaceae</taxon>
        <taxon>Linum</taxon>
    </lineage>
</organism>
<accession>A0AAV2F967</accession>
<evidence type="ECO:0000256" key="1">
    <source>
        <dbReference type="SAM" id="MobiDB-lite"/>
    </source>
</evidence>
<dbReference type="AlphaFoldDB" id="A0AAV2F967"/>
<evidence type="ECO:0000313" key="3">
    <source>
        <dbReference type="Proteomes" id="UP001497516"/>
    </source>
</evidence>
<gene>
    <name evidence="2" type="ORF">LTRI10_LOCUS35223</name>
</gene>
<evidence type="ECO:0000313" key="2">
    <source>
        <dbReference type="EMBL" id="CAL1394740.1"/>
    </source>
</evidence>